<dbReference type="Proteomes" id="UP001597417">
    <property type="component" value="Unassembled WGS sequence"/>
</dbReference>
<keyword evidence="5" id="KW-1185">Reference proteome</keyword>
<dbReference type="SUPFAM" id="SSF54373">
    <property type="entry name" value="FAD-linked reductases, C-terminal domain"/>
    <property type="match status" value="1"/>
</dbReference>
<keyword evidence="2" id="KW-0503">Monooxygenase</keyword>
<evidence type="ECO:0000256" key="2">
    <source>
        <dbReference type="ARBA" id="ARBA00023033"/>
    </source>
</evidence>
<dbReference type="InterPro" id="IPR036188">
    <property type="entry name" value="FAD/NAD-bd_sf"/>
</dbReference>
<reference evidence="5" key="1">
    <citation type="journal article" date="2019" name="Int. J. Syst. Evol. Microbiol.">
        <title>The Global Catalogue of Microorganisms (GCM) 10K type strain sequencing project: providing services to taxonomists for standard genome sequencing and annotation.</title>
        <authorList>
            <consortium name="The Broad Institute Genomics Platform"/>
            <consortium name="The Broad Institute Genome Sequencing Center for Infectious Disease"/>
            <person name="Wu L."/>
            <person name="Ma J."/>
        </authorList>
    </citation>
    <scope>NUCLEOTIDE SEQUENCE [LARGE SCALE GENOMIC DNA]</scope>
    <source>
        <strain evidence="5">CGMCC 4.7645</strain>
    </source>
</reference>
<gene>
    <name evidence="4" type="ORF">ACFSXZ_08270</name>
</gene>
<dbReference type="Gene3D" id="3.30.9.30">
    <property type="match status" value="1"/>
</dbReference>
<dbReference type="PRINTS" id="PR00420">
    <property type="entry name" value="RNGMNOXGNASE"/>
</dbReference>
<dbReference type="InterPro" id="IPR050493">
    <property type="entry name" value="FAD-dep_Monooxygenase_BioMet"/>
</dbReference>
<proteinExistence type="predicted"/>
<keyword evidence="1" id="KW-0560">Oxidoreductase</keyword>
<sequence>MTETLVVGGGLAGLTTALSLHAAGLPCRVVDKARTLTAAGVGINLQPQAVRELTELGFGDDLAELGVPTAEMVHFDRFGNRIWAEPRGTAAGYLWPQYSIHRGALQMLLLRAVRERLGPEAVTTGVAFESCTETPDGLSVRLRDRAGKVVETTADVVAGADGLHSAVRAWLHPDEGPLTSRGIRMWRGTVEAEPFLTGRTMIIAGTNAAAKFVAYPITPTVDGRTTVNWCAEVRMPDGGLVPDWTLRGRLEDVLPHFADWRFDWLDVPALLRRTEEILEYPMVDRDPLSSWGSGRVTLVGDAAHPMYPVGSNGGSQAIIDARVLAHYLATTPDPVAGLGRYEAERREPANAILLANRGLGPDRVLRTVAERAPNGFSRIEDVLSADELAEIGASYRRTSTQDAETVNTRPSWHTGRSVVTG</sequence>
<dbReference type="InterPro" id="IPR002938">
    <property type="entry name" value="FAD-bd"/>
</dbReference>
<evidence type="ECO:0000313" key="4">
    <source>
        <dbReference type="EMBL" id="MFD2416323.1"/>
    </source>
</evidence>
<comment type="caution">
    <text evidence="4">The sequence shown here is derived from an EMBL/GenBank/DDBJ whole genome shotgun (WGS) entry which is preliminary data.</text>
</comment>
<evidence type="ECO:0000256" key="1">
    <source>
        <dbReference type="ARBA" id="ARBA00023002"/>
    </source>
</evidence>
<organism evidence="4 5">
    <name type="scientific">Amycolatopsis pigmentata</name>
    <dbReference type="NCBI Taxonomy" id="450801"/>
    <lineage>
        <taxon>Bacteria</taxon>
        <taxon>Bacillati</taxon>
        <taxon>Actinomycetota</taxon>
        <taxon>Actinomycetes</taxon>
        <taxon>Pseudonocardiales</taxon>
        <taxon>Pseudonocardiaceae</taxon>
        <taxon>Amycolatopsis</taxon>
    </lineage>
</organism>
<accession>A0ABW5FNB3</accession>
<dbReference type="EMBL" id="JBHUKR010000006">
    <property type="protein sequence ID" value="MFD2416323.1"/>
    <property type="molecule type" value="Genomic_DNA"/>
</dbReference>
<protein>
    <submittedName>
        <fullName evidence="4">Flavin-dependent oxidoreductase</fullName>
    </submittedName>
</protein>
<dbReference type="PANTHER" id="PTHR13789:SF268">
    <property type="entry name" value="5-METHYLPHENAZINE-1-CARBOXYLATE 1-MONOOXYGENASE"/>
    <property type="match status" value="1"/>
</dbReference>
<dbReference type="SUPFAM" id="SSF51905">
    <property type="entry name" value="FAD/NAD(P)-binding domain"/>
    <property type="match status" value="1"/>
</dbReference>
<dbReference type="RefSeq" id="WP_378263010.1">
    <property type="nucleotide sequence ID" value="NZ_JBHUKR010000006.1"/>
</dbReference>
<feature type="domain" description="FAD-binding" evidence="3">
    <location>
        <begin position="2"/>
        <end position="352"/>
    </location>
</feature>
<name>A0ABW5FNB3_9PSEU</name>
<evidence type="ECO:0000313" key="5">
    <source>
        <dbReference type="Proteomes" id="UP001597417"/>
    </source>
</evidence>
<dbReference type="Pfam" id="PF01494">
    <property type="entry name" value="FAD_binding_3"/>
    <property type="match status" value="1"/>
</dbReference>
<dbReference type="NCBIfam" id="NF005720">
    <property type="entry name" value="PRK07538.1"/>
    <property type="match status" value="1"/>
</dbReference>
<evidence type="ECO:0000259" key="3">
    <source>
        <dbReference type="Pfam" id="PF01494"/>
    </source>
</evidence>
<dbReference type="PANTHER" id="PTHR13789">
    <property type="entry name" value="MONOOXYGENASE"/>
    <property type="match status" value="1"/>
</dbReference>
<dbReference type="Gene3D" id="3.50.50.60">
    <property type="entry name" value="FAD/NAD(P)-binding domain"/>
    <property type="match status" value="1"/>
</dbReference>